<gene>
    <name evidence="1" type="ORF">DP939_16170</name>
</gene>
<comment type="caution">
    <text evidence="1">The sequence shown here is derived from an EMBL/GenBank/DDBJ whole genome shotgun (WGS) entry which is preliminary data.</text>
</comment>
<organism evidence="1 2">
    <name type="scientific">Spongiactinospora rosea</name>
    <dbReference type="NCBI Taxonomy" id="2248750"/>
    <lineage>
        <taxon>Bacteria</taxon>
        <taxon>Bacillati</taxon>
        <taxon>Actinomycetota</taxon>
        <taxon>Actinomycetes</taxon>
        <taxon>Streptosporangiales</taxon>
        <taxon>Streptosporangiaceae</taxon>
        <taxon>Spongiactinospora</taxon>
    </lineage>
</organism>
<dbReference type="EMBL" id="QMEY01000006">
    <property type="protein sequence ID" value="RBQ18760.1"/>
    <property type="molecule type" value="Genomic_DNA"/>
</dbReference>
<reference evidence="1 2" key="1">
    <citation type="submission" date="2018-06" db="EMBL/GenBank/DDBJ databases">
        <title>Sphaerisporangium craniellae sp. nov., isolated from a marine sponge in the South China Sea.</title>
        <authorList>
            <person name="Li L."/>
        </authorList>
    </citation>
    <scope>NUCLEOTIDE SEQUENCE [LARGE SCALE GENOMIC DNA]</scope>
    <source>
        <strain evidence="1 2">LHW63015</strain>
    </source>
</reference>
<keyword evidence="2" id="KW-1185">Reference proteome</keyword>
<protein>
    <submittedName>
        <fullName evidence="1">Uncharacterized protein</fullName>
    </submittedName>
</protein>
<evidence type="ECO:0000313" key="1">
    <source>
        <dbReference type="EMBL" id="RBQ18760.1"/>
    </source>
</evidence>
<dbReference type="Proteomes" id="UP000253303">
    <property type="component" value="Unassembled WGS sequence"/>
</dbReference>
<dbReference type="AlphaFoldDB" id="A0A366LYV5"/>
<dbReference type="OrthoDB" id="3380505at2"/>
<proteinExistence type="predicted"/>
<accession>A0A366LYV5</accession>
<evidence type="ECO:0000313" key="2">
    <source>
        <dbReference type="Proteomes" id="UP000253303"/>
    </source>
</evidence>
<name>A0A366LYV5_9ACTN</name>
<dbReference type="RefSeq" id="WP_113981545.1">
    <property type="nucleotide sequence ID" value="NZ_QMEY01000006.1"/>
</dbReference>
<sequence length="100" mass="12022">MSKTDKTRPLWVRMADRPPVTCVPVHDHRDGVCTLPDEITAWSTSLSHRPSGCYWSATPFAYMRFVYGTGGREWYRLRREDRRRSRHEARRRLRDRRDDD</sequence>